<dbReference type="Proteomes" id="UP000604046">
    <property type="component" value="Unassembled WGS sequence"/>
</dbReference>
<accession>A0A812MIU2</accession>
<feature type="transmembrane region" description="Helical" evidence="1">
    <location>
        <begin position="235"/>
        <end position="255"/>
    </location>
</feature>
<organism evidence="2 3">
    <name type="scientific">Symbiodinium natans</name>
    <dbReference type="NCBI Taxonomy" id="878477"/>
    <lineage>
        <taxon>Eukaryota</taxon>
        <taxon>Sar</taxon>
        <taxon>Alveolata</taxon>
        <taxon>Dinophyceae</taxon>
        <taxon>Suessiales</taxon>
        <taxon>Symbiodiniaceae</taxon>
        <taxon>Symbiodinium</taxon>
    </lineage>
</organism>
<protein>
    <recommendedName>
        <fullName evidence="4">TIR domain-containing protein</fullName>
    </recommendedName>
</protein>
<feature type="transmembrane region" description="Helical" evidence="1">
    <location>
        <begin position="275"/>
        <end position="297"/>
    </location>
</feature>
<name>A0A812MIU2_9DINO</name>
<feature type="transmembrane region" description="Helical" evidence="1">
    <location>
        <begin position="67"/>
        <end position="90"/>
    </location>
</feature>
<dbReference type="EMBL" id="CAJNDS010001613">
    <property type="protein sequence ID" value="CAE7267588.1"/>
    <property type="molecule type" value="Genomic_DNA"/>
</dbReference>
<feature type="transmembrane region" description="Helical" evidence="1">
    <location>
        <begin position="204"/>
        <end position="228"/>
    </location>
</feature>
<reference evidence="2" key="1">
    <citation type="submission" date="2021-02" db="EMBL/GenBank/DDBJ databases">
        <authorList>
            <person name="Dougan E. K."/>
            <person name="Rhodes N."/>
            <person name="Thang M."/>
            <person name="Chan C."/>
        </authorList>
    </citation>
    <scope>NUCLEOTIDE SEQUENCE</scope>
</reference>
<keyword evidence="1" id="KW-1133">Transmembrane helix</keyword>
<feature type="transmembrane region" description="Helical" evidence="1">
    <location>
        <begin position="102"/>
        <end position="123"/>
    </location>
</feature>
<evidence type="ECO:0000313" key="2">
    <source>
        <dbReference type="EMBL" id="CAE7267588.1"/>
    </source>
</evidence>
<dbReference type="AlphaFoldDB" id="A0A812MIU2"/>
<evidence type="ECO:0008006" key="4">
    <source>
        <dbReference type="Google" id="ProtNLM"/>
    </source>
</evidence>
<keyword evidence="3" id="KW-1185">Reference proteome</keyword>
<dbReference type="SUPFAM" id="SSF52200">
    <property type="entry name" value="Toll/Interleukin receptor TIR domain"/>
    <property type="match status" value="1"/>
</dbReference>
<dbReference type="InterPro" id="IPR035897">
    <property type="entry name" value="Toll_tir_struct_dom_sf"/>
</dbReference>
<evidence type="ECO:0000256" key="1">
    <source>
        <dbReference type="SAM" id="Phobius"/>
    </source>
</evidence>
<proteinExistence type="predicted"/>
<evidence type="ECO:0000313" key="3">
    <source>
        <dbReference type="Proteomes" id="UP000604046"/>
    </source>
</evidence>
<gene>
    <name evidence="2" type="ORF">SNAT2548_LOCUS14183</name>
</gene>
<keyword evidence="1" id="KW-0472">Membrane</keyword>
<comment type="caution">
    <text evidence="2">The sequence shown here is derived from an EMBL/GenBank/DDBJ whole genome shotgun (WGS) entry which is preliminary data.</text>
</comment>
<dbReference type="OrthoDB" id="407675at2759"/>
<keyword evidence="1" id="KW-0812">Transmembrane</keyword>
<sequence length="321" mass="36475">MFFDKLCVYQYDSDLRQQGIDSFAAYIAQCDEVLVLWSPEYFTRLWCTLEMAALVKTHSESGKLPLYFLPLGLAKAAFLCWITVALLCFARELQLLLSDVWYLSNVVLIPALAANVLMFGLAIDRCAFESDRETVYETIREWFTDLDAFNDNVRRHVRDHVAGSLGPEFHFPKRLTFPPMLFSVLSQLDSIAAGDFETQTLYKIFAFVSDVARLGALIPMFIVLAYCFAKMARRWLALTLWVTCSLSLQILFTFGEQVLQEGVPVWVGVLEVLSQWLMYVLLLLAGPGVPFCPLFLVSGFPYKVTTNPPTPQRMGTLIWLP</sequence>